<comment type="caution">
    <text evidence="2">The sequence shown here is derived from an EMBL/GenBank/DDBJ whole genome shotgun (WGS) entry which is preliminary data.</text>
</comment>
<feature type="region of interest" description="Disordered" evidence="1">
    <location>
        <begin position="210"/>
        <end position="272"/>
    </location>
</feature>
<feature type="compositionally biased region" description="Basic residues" evidence="1">
    <location>
        <begin position="167"/>
        <end position="179"/>
    </location>
</feature>
<evidence type="ECO:0000313" key="2">
    <source>
        <dbReference type="EMBL" id="KAK6541794.1"/>
    </source>
</evidence>
<dbReference type="EMBL" id="JAVHJO010000003">
    <property type="protein sequence ID" value="KAK6541794.1"/>
    <property type="molecule type" value="Genomic_DNA"/>
</dbReference>
<accession>A0AAV9XI60</accession>
<reference evidence="2 3" key="1">
    <citation type="submission" date="2019-10" db="EMBL/GenBank/DDBJ databases">
        <authorList>
            <person name="Palmer J.M."/>
        </authorList>
    </citation>
    <scope>NUCLEOTIDE SEQUENCE [LARGE SCALE GENOMIC DNA]</scope>
    <source>
        <strain evidence="2 3">TWF694</strain>
    </source>
</reference>
<feature type="region of interest" description="Disordered" evidence="1">
    <location>
        <begin position="384"/>
        <end position="427"/>
    </location>
</feature>
<feature type="region of interest" description="Disordered" evidence="1">
    <location>
        <begin position="1"/>
        <end position="21"/>
    </location>
</feature>
<dbReference type="Proteomes" id="UP001365542">
    <property type="component" value="Unassembled WGS sequence"/>
</dbReference>
<gene>
    <name evidence="2" type="ORF">TWF694_007574</name>
</gene>
<feature type="compositionally biased region" description="Basic and acidic residues" evidence="1">
    <location>
        <begin position="249"/>
        <end position="259"/>
    </location>
</feature>
<keyword evidence="3" id="KW-1185">Reference proteome</keyword>
<feature type="compositionally biased region" description="Basic residues" evidence="1">
    <location>
        <begin position="414"/>
        <end position="427"/>
    </location>
</feature>
<organism evidence="2 3">
    <name type="scientific">Orbilia ellipsospora</name>
    <dbReference type="NCBI Taxonomy" id="2528407"/>
    <lineage>
        <taxon>Eukaryota</taxon>
        <taxon>Fungi</taxon>
        <taxon>Dikarya</taxon>
        <taxon>Ascomycota</taxon>
        <taxon>Pezizomycotina</taxon>
        <taxon>Orbiliomycetes</taxon>
        <taxon>Orbiliales</taxon>
        <taxon>Orbiliaceae</taxon>
        <taxon>Orbilia</taxon>
    </lineage>
</organism>
<sequence length="427" mass="46856">MASSINVPLPSPRSKLSSNSRSPFHEAVSQDFSWYHIISVAFSDNLSERLSRAPGAATAATGGLDSDANINQRWAQLCKDRNISSAPLGPDDANFLLGGPVPVDLYPVAPISDGDISQHAPADGEKEGEETEQAEAFAPSPVSLHSPMSPLSPTEPSVPAPVLPPAPKRRRGPKPKARKSLPAPAITAAKRNLRRISDISDRQWAAKLAAELTPSSSSTQPVQPLRRSGRSSKPKPSSPSFLPPSNSRATREPEPEPTRRPRKPHTTTHRPSIILFYFTTLPRPNTNASRPSSLALSNPWFSFRSSSYKPHKRTLTSDNIVMICNRARVRRLAKEKNTASAPRQTIMPVKPWLSRNLRVMRQHMEKKGKRIDSTMDDIQHTEAAAGVSDLDAPASAAVTTDPPYETDETENIVRRTRSGRKRKRKTM</sequence>
<name>A0AAV9XI60_9PEZI</name>
<evidence type="ECO:0000256" key="1">
    <source>
        <dbReference type="SAM" id="MobiDB-lite"/>
    </source>
</evidence>
<proteinExistence type="predicted"/>
<feature type="compositionally biased region" description="Low complexity" evidence="1">
    <location>
        <begin position="234"/>
        <end position="248"/>
    </location>
</feature>
<feature type="compositionally biased region" description="Pro residues" evidence="1">
    <location>
        <begin position="156"/>
        <end position="166"/>
    </location>
</feature>
<dbReference type="AlphaFoldDB" id="A0AAV9XI60"/>
<feature type="region of interest" description="Disordered" evidence="1">
    <location>
        <begin position="108"/>
        <end position="194"/>
    </location>
</feature>
<feature type="compositionally biased region" description="Low complexity" evidence="1">
    <location>
        <begin position="12"/>
        <end position="21"/>
    </location>
</feature>
<evidence type="ECO:0000313" key="3">
    <source>
        <dbReference type="Proteomes" id="UP001365542"/>
    </source>
</evidence>
<protein>
    <submittedName>
        <fullName evidence="2">Uncharacterized protein</fullName>
    </submittedName>
</protein>